<evidence type="ECO:0000313" key="1">
    <source>
        <dbReference type="EMBL" id="CAG6649252.1"/>
    </source>
</evidence>
<accession>A0A8D8RGF6</accession>
<dbReference type="AlphaFoldDB" id="A0A8D8RGF6"/>
<proteinExistence type="predicted"/>
<dbReference type="EMBL" id="HBUF01156603">
    <property type="protein sequence ID" value="CAG6649252.1"/>
    <property type="molecule type" value="Transcribed_RNA"/>
</dbReference>
<name>A0A8D8RGF6_9HEMI</name>
<reference evidence="1" key="1">
    <citation type="submission" date="2021-05" db="EMBL/GenBank/DDBJ databases">
        <authorList>
            <person name="Alioto T."/>
            <person name="Alioto T."/>
            <person name="Gomez Garrido J."/>
        </authorList>
    </citation>
    <scope>NUCLEOTIDE SEQUENCE</scope>
</reference>
<organism evidence="1">
    <name type="scientific">Cacopsylla melanoneura</name>
    <dbReference type="NCBI Taxonomy" id="428564"/>
    <lineage>
        <taxon>Eukaryota</taxon>
        <taxon>Metazoa</taxon>
        <taxon>Ecdysozoa</taxon>
        <taxon>Arthropoda</taxon>
        <taxon>Hexapoda</taxon>
        <taxon>Insecta</taxon>
        <taxon>Pterygota</taxon>
        <taxon>Neoptera</taxon>
        <taxon>Paraneoptera</taxon>
        <taxon>Hemiptera</taxon>
        <taxon>Sternorrhyncha</taxon>
        <taxon>Psylloidea</taxon>
        <taxon>Psyllidae</taxon>
        <taxon>Psyllinae</taxon>
        <taxon>Cacopsylla</taxon>
    </lineage>
</organism>
<sequence length="138" mass="16055">MSHHSASLLRLEFGFVFRNQPVQCIPTYLFEKKVIDWQTSRLADGQPMVDTKNTKHACANFVIETFNRNKTSQPTHANNPYQPHIERNFFFQSIATNVPTHTHNPHIPQPIYTLQLGIQFWYIMNSSLILTNSLKPFL</sequence>
<protein>
    <submittedName>
        <fullName evidence="1">Uncharacterized protein</fullName>
    </submittedName>
</protein>